<dbReference type="Proteomes" id="UP000007383">
    <property type="component" value="Chromosome"/>
</dbReference>
<dbReference type="EMBL" id="CP003282">
    <property type="protein sequence ID" value="AFG37046.1"/>
    <property type="molecule type" value="Genomic_DNA"/>
</dbReference>
<dbReference type="InterPro" id="IPR033399">
    <property type="entry name" value="TP_0789-like"/>
</dbReference>
<proteinExistence type="predicted"/>
<dbReference type="HOGENOM" id="CLU_1065202_0_0_12"/>
<feature type="domain" description="Uncharacterized protein TP-0789" evidence="2">
    <location>
        <begin position="85"/>
        <end position="260"/>
    </location>
</feature>
<gene>
    <name evidence="3" type="ordered locus">Spiaf_0957</name>
</gene>
<organism evidence="3 4">
    <name type="scientific">Spirochaeta africana (strain ATCC 700263 / DSM 8902 / Z-7692)</name>
    <dbReference type="NCBI Taxonomy" id="889378"/>
    <lineage>
        <taxon>Bacteria</taxon>
        <taxon>Pseudomonadati</taxon>
        <taxon>Spirochaetota</taxon>
        <taxon>Spirochaetia</taxon>
        <taxon>Spirochaetales</taxon>
        <taxon>Spirochaetaceae</taxon>
        <taxon>Spirochaeta</taxon>
    </lineage>
</organism>
<keyword evidence="4" id="KW-1185">Reference proteome</keyword>
<keyword evidence="1" id="KW-0732">Signal</keyword>
<dbReference type="RefSeq" id="WP_014455041.1">
    <property type="nucleotide sequence ID" value="NC_017098.1"/>
</dbReference>
<dbReference type="PATRIC" id="fig|889378.3.peg.959"/>
<protein>
    <recommendedName>
        <fullName evidence="2">Uncharacterized protein TP-0789 domain-containing protein</fullName>
    </recommendedName>
</protein>
<accession>H9UHQ3</accession>
<feature type="signal peptide" evidence="1">
    <location>
        <begin position="1"/>
        <end position="33"/>
    </location>
</feature>
<dbReference type="Gene3D" id="2.50.20.10">
    <property type="entry name" value="Lipoprotein localisation LolA/LolB/LppX"/>
    <property type="match status" value="1"/>
</dbReference>
<dbReference type="CDD" id="cd16329">
    <property type="entry name" value="LolA_like"/>
    <property type="match status" value="1"/>
</dbReference>
<evidence type="ECO:0000259" key="2">
    <source>
        <dbReference type="Pfam" id="PF17131"/>
    </source>
</evidence>
<sequence>MNKTTQTRPEPAVKWSRVLIGITLFLAATLCVAADAPAAADIMARVDEQRGPETARSRMTMRIYRSLDASNHDREIRLLSYARGTTDSLIEFVAPRSIAGLRVLELDGAVRVFFPSTGRVRNIGASGRSGSVGGVGGDFSYEDMGGSGFTQDYHRFELQETRGDRWLVVGLPTNPDSQYSRLVFHIDRERYVPLQIDYFEGDAQVKRLEAADIQRTSGRYVATRLTMFNLKEDSRTEIRLHDVEWDVPLSEDMFHPNRFHR</sequence>
<evidence type="ECO:0000313" key="4">
    <source>
        <dbReference type="Proteomes" id="UP000007383"/>
    </source>
</evidence>
<evidence type="ECO:0000256" key="1">
    <source>
        <dbReference type="SAM" id="SignalP"/>
    </source>
</evidence>
<dbReference type="OrthoDB" id="370689at2"/>
<name>H9UHQ3_SPIAZ</name>
<dbReference type="KEGG" id="sfc:Spiaf_0957"/>
<dbReference type="Pfam" id="PF17131">
    <property type="entry name" value="LolA_like"/>
    <property type="match status" value="1"/>
</dbReference>
<feature type="chain" id="PRO_5003623026" description="Uncharacterized protein TP-0789 domain-containing protein" evidence="1">
    <location>
        <begin position="34"/>
        <end position="261"/>
    </location>
</feature>
<reference evidence="4" key="1">
    <citation type="journal article" date="2013" name="Stand. Genomic Sci.">
        <title>Complete genome sequence of the halophilic bacterium Spirochaeta africana type strain (Z-7692(T)) from the alkaline Lake Magadi in the East African Rift.</title>
        <authorList>
            <person name="Liolos K."/>
            <person name="Abt B."/>
            <person name="Scheuner C."/>
            <person name="Teshima H."/>
            <person name="Held B."/>
            <person name="Lapidus A."/>
            <person name="Nolan M."/>
            <person name="Lucas S."/>
            <person name="Deshpande S."/>
            <person name="Cheng J.F."/>
            <person name="Tapia R."/>
            <person name="Goodwin L.A."/>
            <person name="Pitluck S."/>
            <person name="Pagani I."/>
            <person name="Ivanova N."/>
            <person name="Mavromatis K."/>
            <person name="Mikhailova N."/>
            <person name="Huntemann M."/>
            <person name="Pati A."/>
            <person name="Chen A."/>
            <person name="Palaniappan K."/>
            <person name="Land M."/>
            <person name="Rohde M."/>
            <person name="Tindall B.J."/>
            <person name="Detter J.C."/>
            <person name="Goker M."/>
            <person name="Bristow J."/>
            <person name="Eisen J.A."/>
            <person name="Markowitz V."/>
            <person name="Hugenholtz P."/>
            <person name="Woyke T."/>
            <person name="Klenk H.P."/>
            <person name="Kyrpides N.C."/>
        </authorList>
    </citation>
    <scope>NUCLEOTIDE SEQUENCE</scope>
    <source>
        <strain evidence="4">ATCC 700263 / DSM 8902 / Z-7692</strain>
    </source>
</reference>
<dbReference type="eggNOG" id="COG2834">
    <property type="taxonomic scope" value="Bacteria"/>
</dbReference>
<dbReference type="AlphaFoldDB" id="H9UHQ3"/>
<dbReference type="STRING" id="889378.Spiaf_0957"/>
<evidence type="ECO:0000313" key="3">
    <source>
        <dbReference type="EMBL" id="AFG37046.1"/>
    </source>
</evidence>